<feature type="transmembrane region" description="Helical" evidence="7">
    <location>
        <begin position="218"/>
        <end position="236"/>
    </location>
</feature>
<dbReference type="PANTHER" id="PTHR40074:SF2">
    <property type="entry name" value="O-ACETYLTRANSFERASE WECH"/>
    <property type="match status" value="1"/>
</dbReference>
<evidence type="ECO:0000256" key="2">
    <source>
        <dbReference type="ARBA" id="ARBA00007400"/>
    </source>
</evidence>
<feature type="transmembrane region" description="Helical" evidence="7">
    <location>
        <begin position="325"/>
        <end position="347"/>
    </location>
</feature>
<evidence type="ECO:0000256" key="3">
    <source>
        <dbReference type="ARBA" id="ARBA00022475"/>
    </source>
</evidence>
<dbReference type="AlphaFoldDB" id="S5NE75"/>
<dbReference type="EMBL" id="CP006603">
    <property type="protein sequence ID" value="AGR65323.1"/>
    <property type="molecule type" value="Genomic_DNA"/>
</dbReference>
<name>S5NE75_LIMRT</name>
<protein>
    <submittedName>
        <fullName evidence="9">Acyltransferase</fullName>
    </submittedName>
</protein>
<dbReference type="PANTHER" id="PTHR40074">
    <property type="entry name" value="O-ACETYLTRANSFERASE WECH"/>
    <property type="match status" value="1"/>
</dbReference>
<dbReference type="GO" id="GO:0016413">
    <property type="term" value="F:O-acetyltransferase activity"/>
    <property type="evidence" value="ECO:0007669"/>
    <property type="project" value="TreeGrafter"/>
</dbReference>
<dbReference type="GO" id="GO:0005886">
    <property type="term" value="C:plasma membrane"/>
    <property type="evidence" value="ECO:0007669"/>
    <property type="project" value="UniProtKB-SubCell"/>
</dbReference>
<evidence type="ECO:0000256" key="1">
    <source>
        <dbReference type="ARBA" id="ARBA00004651"/>
    </source>
</evidence>
<feature type="transmembrane region" description="Helical" evidence="7">
    <location>
        <begin position="256"/>
        <end position="275"/>
    </location>
</feature>
<dbReference type="InterPro" id="IPR002656">
    <property type="entry name" value="Acyl_transf_3_dom"/>
</dbReference>
<gene>
    <name evidence="9" type="ORF">N134_07590</name>
</gene>
<keyword evidence="3" id="KW-1003">Cell membrane</keyword>
<evidence type="ECO:0000313" key="10">
    <source>
        <dbReference type="Proteomes" id="UP000015085"/>
    </source>
</evidence>
<keyword evidence="6 7" id="KW-0472">Membrane</keyword>
<feature type="transmembrane region" description="Helical" evidence="7">
    <location>
        <begin position="89"/>
        <end position="110"/>
    </location>
</feature>
<dbReference type="KEGG" id="lrr:N134_07590"/>
<reference evidence="9 10" key="1">
    <citation type="journal article" date="2014" name="Genome Announc.">
        <title>Complete Genome Sequences of Lactobacillus johnsonii Strain N6.2 and Lactobacillus reuteri Strain TD1.</title>
        <authorList>
            <person name="Leonard M.T."/>
            <person name="Valladares R.B."/>
            <person name="Ardissone A."/>
            <person name="Gonzalez C.F."/>
            <person name="Lorca G.L."/>
            <person name="Triplett E.W."/>
        </authorList>
    </citation>
    <scope>NUCLEOTIDE SEQUENCE [LARGE SCALE GENOMIC DNA]</scope>
    <source>
        <strain evidence="9 10">TD1</strain>
    </source>
</reference>
<feature type="transmembrane region" description="Helical" evidence="7">
    <location>
        <begin position="157"/>
        <end position="178"/>
    </location>
</feature>
<sequence>MTKNKKYYFMYLNAIASSFAVVVLHTVTNPAQLGINEIKPTFYIILCILMGIIFSYGVPIFFMQSGANILNYRERYDTQTFFSKRIRKVVIPFIIWSIIGFFLIFGKGNGPLTLKVFIKSFLLGDIVGPYWFFYNIIGFYLCVPFVSLIISYGSRQIIKYTIFILLLVNTLIPIVNIITKTQTLFGTSAPFIGAYAQYFITGWYLTHNELNKKRKKQIYFIGIIMLIFEISATIYFTFWVKRIPTLNYPGGVVKTFYDIAMLPSFCVMCALFLFFKNLEPKLQSKNIKKLLSEGGKLTFGVYLIHPFIIAWVLTPFNSLISTQPLFIRIILDPIFVYFFSALITLGIRKIKYMKWLVP</sequence>
<evidence type="ECO:0000256" key="4">
    <source>
        <dbReference type="ARBA" id="ARBA00022692"/>
    </source>
</evidence>
<proteinExistence type="inferred from homology"/>
<dbReference type="GO" id="GO:0009246">
    <property type="term" value="P:enterobacterial common antigen biosynthetic process"/>
    <property type="evidence" value="ECO:0007669"/>
    <property type="project" value="TreeGrafter"/>
</dbReference>
<evidence type="ECO:0000313" key="9">
    <source>
        <dbReference type="EMBL" id="AGR65323.1"/>
    </source>
</evidence>
<feature type="transmembrane region" description="Helical" evidence="7">
    <location>
        <begin position="296"/>
        <end position="313"/>
    </location>
</feature>
<comment type="similarity">
    <text evidence="2">Belongs to the acyltransferase 3 family.</text>
</comment>
<keyword evidence="9" id="KW-0808">Transferase</keyword>
<dbReference type="Pfam" id="PF01757">
    <property type="entry name" value="Acyl_transf_3"/>
    <property type="match status" value="1"/>
</dbReference>
<dbReference type="HOGENOM" id="CLU_047714_0_0_9"/>
<evidence type="ECO:0000259" key="8">
    <source>
        <dbReference type="Pfam" id="PF01757"/>
    </source>
</evidence>
<dbReference type="RefSeq" id="WP_020843230.1">
    <property type="nucleotide sequence ID" value="NC_021872.1"/>
</dbReference>
<keyword evidence="9" id="KW-0012">Acyltransferase</keyword>
<feature type="transmembrane region" description="Helical" evidence="7">
    <location>
        <begin position="130"/>
        <end position="150"/>
    </location>
</feature>
<keyword evidence="4 7" id="KW-0812">Transmembrane</keyword>
<feature type="domain" description="Acyltransferase 3" evidence="8">
    <location>
        <begin position="19"/>
        <end position="346"/>
    </location>
</feature>
<organism evidence="9 10">
    <name type="scientific">Limosilactobacillus reuteri TD1</name>
    <dbReference type="NCBI Taxonomy" id="1358027"/>
    <lineage>
        <taxon>Bacteria</taxon>
        <taxon>Bacillati</taxon>
        <taxon>Bacillota</taxon>
        <taxon>Bacilli</taxon>
        <taxon>Lactobacillales</taxon>
        <taxon>Lactobacillaceae</taxon>
        <taxon>Limosilactobacillus</taxon>
    </lineage>
</organism>
<dbReference type="Proteomes" id="UP000015085">
    <property type="component" value="Chromosome"/>
</dbReference>
<evidence type="ECO:0000256" key="6">
    <source>
        <dbReference type="ARBA" id="ARBA00023136"/>
    </source>
</evidence>
<evidence type="ECO:0000256" key="7">
    <source>
        <dbReference type="SAM" id="Phobius"/>
    </source>
</evidence>
<feature type="transmembrane region" description="Helical" evidence="7">
    <location>
        <begin position="40"/>
        <end position="63"/>
    </location>
</feature>
<evidence type="ECO:0000256" key="5">
    <source>
        <dbReference type="ARBA" id="ARBA00022989"/>
    </source>
</evidence>
<feature type="transmembrane region" description="Helical" evidence="7">
    <location>
        <begin position="184"/>
        <end position="206"/>
    </location>
</feature>
<feature type="transmembrane region" description="Helical" evidence="7">
    <location>
        <begin position="7"/>
        <end position="28"/>
    </location>
</feature>
<accession>S5NE75</accession>
<keyword evidence="5 7" id="KW-1133">Transmembrane helix</keyword>
<dbReference type="PATRIC" id="fig|1358027.3.peg.1447"/>
<comment type="subcellular location">
    <subcellularLocation>
        <location evidence="1">Cell membrane</location>
        <topology evidence="1">Multi-pass membrane protein</topology>
    </subcellularLocation>
</comment>